<reference evidence="10 11" key="1">
    <citation type="submission" date="2023-10" db="EMBL/GenBank/DDBJ databases">
        <title>Complete genome sequence of Shewanella sp. DAU334.</title>
        <authorList>
            <person name="Lee Y.-S."/>
            <person name="Jeong H.-R."/>
            <person name="Hwang E.-J."/>
            <person name="Choi Y.-L."/>
            <person name="Kim G.-D."/>
        </authorList>
    </citation>
    <scope>NUCLEOTIDE SEQUENCE [LARGE SCALE GENOMIC DNA]</scope>
    <source>
        <strain evidence="10 11">DAU334</strain>
    </source>
</reference>
<dbReference type="InterPro" id="IPR003594">
    <property type="entry name" value="HATPase_dom"/>
</dbReference>
<dbReference type="EC" id="2.7.13.3" evidence="2"/>
<dbReference type="Pfam" id="PF02518">
    <property type="entry name" value="HATPase_c"/>
    <property type="match status" value="1"/>
</dbReference>
<evidence type="ECO:0000256" key="6">
    <source>
        <dbReference type="ARBA" id="ARBA00022840"/>
    </source>
</evidence>
<name>A0ABZ0JZF6_9GAMM</name>
<dbReference type="InterPro" id="IPR004358">
    <property type="entry name" value="Sig_transdc_His_kin-like_C"/>
</dbReference>
<dbReference type="SUPFAM" id="SSF55874">
    <property type="entry name" value="ATPase domain of HSP90 chaperone/DNA topoisomerase II/histidine kinase"/>
    <property type="match status" value="1"/>
</dbReference>
<dbReference type="PANTHER" id="PTHR44936">
    <property type="entry name" value="SENSOR PROTEIN CREC"/>
    <property type="match status" value="1"/>
</dbReference>
<evidence type="ECO:0000256" key="4">
    <source>
        <dbReference type="ARBA" id="ARBA00022741"/>
    </source>
</evidence>
<organism evidence="10 11">
    <name type="scientific">Shewanella youngdeokensis</name>
    <dbReference type="NCBI Taxonomy" id="2999068"/>
    <lineage>
        <taxon>Bacteria</taxon>
        <taxon>Pseudomonadati</taxon>
        <taxon>Pseudomonadota</taxon>
        <taxon>Gammaproteobacteria</taxon>
        <taxon>Alteromonadales</taxon>
        <taxon>Shewanellaceae</taxon>
        <taxon>Shewanella</taxon>
    </lineage>
</organism>
<comment type="catalytic activity">
    <reaction evidence="1">
        <text>ATP + protein L-histidine = ADP + protein N-phospho-L-histidine.</text>
        <dbReference type="EC" id="2.7.13.3"/>
    </reaction>
</comment>
<dbReference type="PANTHER" id="PTHR44936:SF10">
    <property type="entry name" value="SENSOR PROTEIN RSTB"/>
    <property type="match status" value="1"/>
</dbReference>
<feature type="transmembrane region" description="Helical" evidence="8">
    <location>
        <begin position="21"/>
        <end position="38"/>
    </location>
</feature>
<dbReference type="SMART" id="SM00387">
    <property type="entry name" value="HATPase_c"/>
    <property type="match status" value="1"/>
</dbReference>
<evidence type="ECO:0000256" key="2">
    <source>
        <dbReference type="ARBA" id="ARBA00012438"/>
    </source>
</evidence>
<dbReference type="Proteomes" id="UP001529491">
    <property type="component" value="Chromosome"/>
</dbReference>
<evidence type="ECO:0000256" key="1">
    <source>
        <dbReference type="ARBA" id="ARBA00000085"/>
    </source>
</evidence>
<feature type="transmembrane region" description="Helical" evidence="8">
    <location>
        <begin position="102"/>
        <end position="119"/>
    </location>
</feature>
<feature type="transmembrane region" description="Helical" evidence="8">
    <location>
        <begin position="162"/>
        <end position="180"/>
    </location>
</feature>
<keyword evidence="8" id="KW-0472">Membrane</keyword>
<dbReference type="InterPro" id="IPR005467">
    <property type="entry name" value="His_kinase_dom"/>
</dbReference>
<protein>
    <recommendedName>
        <fullName evidence="2">histidine kinase</fullName>
        <ecNumber evidence="2">2.7.13.3</ecNumber>
    </recommendedName>
</protein>
<keyword evidence="8" id="KW-1133">Transmembrane helix</keyword>
<dbReference type="Gene3D" id="1.10.287.130">
    <property type="match status" value="1"/>
</dbReference>
<dbReference type="PROSITE" id="PS50109">
    <property type="entry name" value="HIS_KIN"/>
    <property type="match status" value="1"/>
</dbReference>
<gene>
    <name evidence="10" type="ORF">RGE70_01610</name>
</gene>
<dbReference type="InterPro" id="IPR036890">
    <property type="entry name" value="HATPase_C_sf"/>
</dbReference>
<feature type="domain" description="Histidine kinase" evidence="9">
    <location>
        <begin position="212"/>
        <end position="426"/>
    </location>
</feature>
<keyword evidence="11" id="KW-1185">Reference proteome</keyword>
<keyword evidence="3" id="KW-0808">Transferase</keyword>
<evidence type="ECO:0000313" key="10">
    <source>
        <dbReference type="EMBL" id="WOT05551.1"/>
    </source>
</evidence>
<evidence type="ECO:0000256" key="7">
    <source>
        <dbReference type="SAM" id="Coils"/>
    </source>
</evidence>
<dbReference type="GO" id="GO:0016301">
    <property type="term" value="F:kinase activity"/>
    <property type="evidence" value="ECO:0007669"/>
    <property type="project" value="UniProtKB-KW"/>
</dbReference>
<evidence type="ECO:0000313" key="11">
    <source>
        <dbReference type="Proteomes" id="UP001529491"/>
    </source>
</evidence>
<dbReference type="Gene3D" id="3.30.565.10">
    <property type="entry name" value="Histidine kinase-like ATPase, C-terminal domain"/>
    <property type="match status" value="1"/>
</dbReference>
<feature type="transmembrane region" description="Helical" evidence="8">
    <location>
        <begin position="78"/>
        <end position="96"/>
    </location>
</feature>
<feature type="coiled-coil region" evidence="7">
    <location>
        <begin position="221"/>
        <end position="290"/>
    </location>
</feature>
<evidence type="ECO:0000256" key="5">
    <source>
        <dbReference type="ARBA" id="ARBA00022777"/>
    </source>
</evidence>
<keyword evidence="5 10" id="KW-0418">Kinase</keyword>
<keyword evidence="4" id="KW-0547">Nucleotide-binding</keyword>
<feature type="transmembrane region" description="Helical" evidence="8">
    <location>
        <begin position="126"/>
        <end position="142"/>
    </location>
</feature>
<sequence length="435" mass="48055">MINQRIRSLFNSNWDATDQLVLLRFSGLLLKIGLTFFAAETFGLSLNSPLLYWSLGVEALYLLFSFRLRESASRNESSLFIALVFDTLFWISWLYLTGGATNAFISLLLLPIAIAAVTLPKWAPWTLTFLSTIAYSLMIFYVQESPMAHHGMDMSSHYLGMWFNFLISSLVLTTSVAYIAQRMRKQDVELSFMREAQLRQEKLLALGTASAQMAHQLATPLASLRLLVDEAAEEAQELGLEDSSILSEMNGALQRCEKTLHSLRAATEAIREEKQSLQTANELLNTLQQQVLLFMPQVKLELTLLEDDQYESSSILTDASLLPAMMSLVENAASASLDNIGDARVKVSVVIAAQSQRLCISVKDYGIGISKEMRAQVGHQLIESEQGMGMALLLSHASFERLGGQLLLGSVVNGGTVAEVSFPLQLDAALIKADE</sequence>
<dbReference type="PRINTS" id="PR00344">
    <property type="entry name" value="BCTRLSENSOR"/>
</dbReference>
<dbReference type="EMBL" id="CP136522">
    <property type="protein sequence ID" value="WOT05551.1"/>
    <property type="molecule type" value="Genomic_DNA"/>
</dbReference>
<dbReference type="InterPro" id="IPR050980">
    <property type="entry name" value="2C_sensor_his_kinase"/>
</dbReference>
<keyword evidence="6" id="KW-0067">ATP-binding</keyword>
<keyword evidence="7" id="KW-0175">Coiled coil</keyword>
<evidence type="ECO:0000256" key="8">
    <source>
        <dbReference type="SAM" id="Phobius"/>
    </source>
</evidence>
<proteinExistence type="predicted"/>
<accession>A0ABZ0JZF6</accession>
<evidence type="ECO:0000256" key="3">
    <source>
        <dbReference type="ARBA" id="ARBA00022679"/>
    </source>
</evidence>
<feature type="transmembrane region" description="Helical" evidence="8">
    <location>
        <begin position="50"/>
        <end position="66"/>
    </location>
</feature>
<evidence type="ECO:0000259" key="9">
    <source>
        <dbReference type="PROSITE" id="PS50109"/>
    </source>
</evidence>
<keyword evidence="8" id="KW-0812">Transmembrane</keyword>